<dbReference type="OrthoDB" id="248923at2759"/>
<keyword evidence="2" id="KW-0808">Transferase</keyword>
<dbReference type="PANTHER" id="PTHR24345">
    <property type="entry name" value="SERINE/THREONINE-PROTEIN KINASE PLK"/>
    <property type="match status" value="1"/>
</dbReference>
<evidence type="ECO:0000313" key="8">
    <source>
        <dbReference type="Proteomes" id="UP000028582"/>
    </source>
</evidence>
<evidence type="ECO:0000259" key="6">
    <source>
        <dbReference type="PROSITE" id="PS50011"/>
    </source>
</evidence>
<dbReference type="SUPFAM" id="SSF56112">
    <property type="entry name" value="Protein kinase-like (PK-like)"/>
    <property type="match status" value="1"/>
</dbReference>
<dbReference type="PROSITE" id="PS50011">
    <property type="entry name" value="PROTEIN_KINASE_DOM"/>
    <property type="match status" value="1"/>
</dbReference>
<feature type="domain" description="Protein kinase" evidence="6">
    <location>
        <begin position="11"/>
        <end position="291"/>
    </location>
</feature>
<dbReference type="GO" id="GO:0005634">
    <property type="term" value="C:nucleus"/>
    <property type="evidence" value="ECO:0007669"/>
    <property type="project" value="TreeGrafter"/>
</dbReference>
<dbReference type="EMBL" id="ANJA01003116">
    <property type="protein sequence ID" value="ETO66027.1"/>
    <property type="molecule type" value="Genomic_DNA"/>
</dbReference>
<dbReference type="InterPro" id="IPR011009">
    <property type="entry name" value="Kinase-like_dom_sf"/>
</dbReference>
<protein>
    <submittedName>
        <fullName evidence="7">Serine/threonine protein kinase</fullName>
    </submittedName>
</protein>
<evidence type="ECO:0000256" key="4">
    <source>
        <dbReference type="ARBA" id="ARBA00022777"/>
    </source>
</evidence>
<proteinExistence type="predicted"/>
<keyword evidence="3" id="KW-0547">Nucleotide-binding</keyword>
<keyword evidence="1 7" id="KW-0723">Serine/threonine-protein kinase</keyword>
<reference evidence="7 8" key="1">
    <citation type="submission" date="2013-11" db="EMBL/GenBank/DDBJ databases">
        <title>The Genome Sequence of Phytophthora parasitica P1976.</title>
        <authorList>
            <consortium name="The Broad Institute Genomics Platform"/>
            <person name="Russ C."/>
            <person name="Tyler B."/>
            <person name="Panabieres F."/>
            <person name="Shan W."/>
            <person name="Tripathy S."/>
            <person name="Grunwald N."/>
            <person name="Machado M."/>
            <person name="Johnson C.S."/>
            <person name="Walker B."/>
            <person name="Young S."/>
            <person name="Zeng Q."/>
            <person name="Gargeya S."/>
            <person name="Fitzgerald M."/>
            <person name="Haas B."/>
            <person name="Abouelleil A."/>
            <person name="Allen A.W."/>
            <person name="Alvarado L."/>
            <person name="Arachchi H.M."/>
            <person name="Berlin A.M."/>
            <person name="Chapman S.B."/>
            <person name="Gainer-Dewar J."/>
            <person name="Goldberg J."/>
            <person name="Griggs A."/>
            <person name="Gujja S."/>
            <person name="Hansen M."/>
            <person name="Howarth C."/>
            <person name="Imamovic A."/>
            <person name="Ireland A."/>
            <person name="Larimer J."/>
            <person name="McCowan C."/>
            <person name="Murphy C."/>
            <person name="Pearson M."/>
            <person name="Poon T.W."/>
            <person name="Priest M."/>
            <person name="Roberts A."/>
            <person name="Saif S."/>
            <person name="Shea T."/>
            <person name="Sisk P."/>
            <person name="Sykes S."/>
            <person name="Wortman J."/>
            <person name="Nusbaum C."/>
            <person name="Birren B."/>
        </authorList>
    </citation>
    <scope>NUCLEOTIDE SEQUENCE [LARGE SCALE GENOMIC DNA]</scope>
    <source>
        <strain evidence="7 8">P1976</strain>
    </source>
</reference>
<keyword evidence="5" id="KW-0067">ATP-binding</keyword>
<organism evidence="7 8">
    <name type="scientific">Phytophthora nicotianae P1976</name>
    <dbReference type="NCBI Taxonomy" id="1317066"/>
    <lineage>
        <taxon>Eukaryota</taxon>
        <taxon>Sar</taxon>
        <taxon>Stramenopiles</taxon>
        <taxon>Oomycota</taxon>
        <taxon>Peronosporomycetes</taxon>
        <taxon>Peronosporales</taxon>
        <taxon>Peronosporaceae</taxon>
        <taxon>Phytophthora</taxon>
    </lineage>
</organism>
<dbReference type="Pfam" id="PF00069">
    <property type="entry name" value="Pkinase"/>
    <property type="match status" value="1"/>
</dbReference>
<evidence type="ECO:0000256" key="2">
    <source>
        <dbReference type="ARBA" id="ARBA00022679"/>
    </source>
</evidence>
<gene>
    <name evidence="7" type="ORF">F444_16718</name>
</gene>
<name>A0A080ZHB6_PHYNI</name>
<evidence type="ECO:0000313" key="7">
    <source>
        <dbReference type="EMBL" id="ETO66027.1"/>
    </source>
</evidence>
<evidence type="ECO:0000256" key="1">
    <source>
        <dbReference type="ARBA" id="ARBA00022527"/>
    </source>
</evidence>
<dbReference type="Gene3D" id="1.10.510.10">
    <property type="entry name" value="Transferase(Phosphotransferase) domain 1"/>
    <property type="match status" value="1"/>
</dbReference>
<dbReference type="GO" id="GO:0004674">
    <property type="term" value="F:protein serine/threonine kinase activity"/>
    <property type="evidence" value="ECO:0007669"/>
    <property type="project" value="UniProtKB-KW"/>
</dbReference>
<dbReference type="AlphaFoldDB" id="A0A080ZHB6"/>
<comment type="caution">
    <text evidence="7">The sequence shown here is derived from an EMBL/GenBank/DDBJ whole genome shotgun (WGS) entry which is preliminary data.</text>
</comment>
<sequence length="292" mass="32464">MPMSTLFADRFCLRRPLNDALYGPVGLYEDTKRGEIVAIKQVSLARAVAALRRNPNMDNPWSEHRVVSRLMTLPPHTNVVRFRGEFLHMQDTWCVVMEFCPGGDLWDLLECSPKNRLPESEARQLFRQCVRGVRFLHAHGIAHRDLSLENVFYCRGVCKIGDFGLSTDAALRGSGEAVGKAYYMAPEVVNQEAYDAYAADMWSLGIMLFIMLTGSPLTSNASRDNKPFAAFCELGVAKVIDSWGLSDRISVETVVLLDTLLSVNPAERPTSNELLELLEVAGDGINSRPAVV</sequence>
<dbReference type="Proteomes" id="UP000028582">
    <property type="component" value="Unassembled WGS sequence"/>
</dbReference>
<evidence type="ECO:0000256" key="5">
    <source>
        <dbReference type="ARBA" id="ARBA00022840"/>
    </source>
</evidence>
<dbReference type="GO" id="GO:0005524">
    <property type="term" value="F:ATP binding"/>
    <property type="evidence" value="ECO:0007669"/>
    <property type="project" value="UniProtKB-KW"/>
</dbReference>
<dbReference type="InterPro" id="IPR000719">
    <property type="entry name" value="Prot_kinase_dom"/>
</dbReference>
<accession>A0A080ZHB6</accession>
<keyword evidence="4 7" id="KW-0418">Kinase</keyword>
<evidence type="ECO:0000256" key="3">
    <source>
        <dbReference type="ARBA" id="ARBA00022741"/>
    </source>
</evidence>
<dbReference type="PANTHER" id="PTHR24345:SF91">
    <property type="entry name" value="SERINE_THREONINE-PROTEIN KINASE PLK4"/>
    <property type="match status" value="1"/>
</dbReference>